<dbReference type="GO" id="GO:0005761">
    <property type="term" value="C:mitochondrial ribosome"/>
    <property type="evidence" value="ECO:0007669"/>
    <property type="project" value="InterPro"/>
</dbReference>
<dbReference type="PANTHER" id="PTHR31278:SF2">
    <property type="entry name" value="SMALL RIBOSOMAL SUBUNIT PROTEIN MS37"/>
    <property type="match status" value="1"/>
</dbReference>
<dbReference type="SUPFAM" id="SSF47072">
    <property type="entry name" value="Cysteine alpha-hairpin motif"/>
    <property type="match status" value="1"/>
</dbReference>
<evidence type="ECO:0000313" key="3">
    <source>
        <dbReference type="WBParaSite" id="TTAC_0000111401-mRNA-1"/>
    </source>
</evidence>
<dbReference type="Proteomes" id="UP000274429">
    <property type="component" value="Unassembled WGS sequence"/>
</dbReference>
<dbReference type="WBParaSite" id="TTAC_0000111401-mRNA-1">
    <property type="protein sequence ID" value="TTAC_0000111401-mRNA-1"/>
    <property type="gene ID" value="TTAC_0000111401"/>
</dbReference>
<dbReference type="STRING" id="6205.A0A0R3WK80"/>
<reference evidence="3" key="1">
    <citation type="submission" date="2017-02" db="UniProtKB">
        <authorList>
            <consortium name="WormBaseParasite"/>
        </authorList>
    </citation>
    <scope>IDENTIFICATION</scope>
</reference>
<dbReference type="GO" id="GO:0032543">
    <property type="term" value="P:mitochondrial translation"/>
    <property type="evidence" value="ECO:0007669"/>
    <property type="project" value="InterPro"/>
</dbReference>
<organism evidence="3">
    <name type="scientific">Hydatigena taeniaeformis</name>
    <name type="common">Feline tapeworm</name>
    <name type="synonym">Taenia taeniaeformis</name>
    <dbReference type="NCBI Taxonomy" id="6205"/>
    <lineage>
        <taxon>Eukaryota</taxon>
        <taxon>Metazoa</taxon>
        <taxon>Spiralia</taxon>
        <taxon>Lophotrochozoa</taxon>
        <taxon>Platyhelminthes</taxon>
        <taxon>Cestoda</taxon>
        <taxon>Eucestoda</taxon>
        <taxon>Cyclophyllidea</taxon>
        <taxon>Taeniidae</taxon>
        <taxon>Hydatigera</taxon>
    </lineage>
</organism>
<dbReference type="PANTHER" id="PTHR31278">
    <property type="entry name" value="CHCHD1"/>
    <property type="match status" value="1"/>
</dbReference>
<dbReference type="Gene3D" id="1.10.287.1130">
    <property type="entry name" value="CytochromE C oxidase copper chaperone"/>
    <property type="match status" value="1"/>
</dbReference>
<name>A0A0R3WK80_HYDTA</name>
<evidence type="ECO:0000313" key="1">
    <source>
        <dbReference type="EMBL" id="VDM17489.1"/>
    </source>
</evidence>
<gene>
    <name evidence="1" type="ORF">TTAC_LOCUS1115</name>
</gene>
<sequence>MRLSDPLYKLYKRSSRRRYDLEFFKYKYYKDPILKNKVSGKGEKETRAVCVEEITLMLTCLKSNDFEEKPCSQVIEAFKKCVAAAELRREQIKKARQMGQFNTFLDDPDEAKKFSSIQINRMLYKFPEP</sequence>
<protein>
    <submittedName>
        <fullName evidence="3">CHCH domain-containing protein</fullName>
    </submittedName>
</protein>
<dbReference type="InterPro" id="IPR009069">
    <property type="entry name" value="Cys_alpha_HP_mot_SF"/>
</dbReference>
<dbReference type="OrthoDB" id="5825849at2759"/>
<reference evidence="1 2" key="2">
    <citation type="submission" date="2018-11" db="EMBL/GenBank/DDBJ databases">
        <authorList>
            <consortium name="Pathogen Informatics"/>
        </authorList>
    </citation>
    <scope>NUCLEOTIDE SEQUENCE [LARGE SCALE GENOMIC DNA]</scope>
</reference>
<accession>A0A0R3WK80</accession>
<dbReference type="AlphaFoldDB" id="A0A0R3WK80"/>
<dbReference type="PROSITE" id="PS51808">
    <property type="entry name" value="CHCH"/>
    <property type="match status" value="1"/>
</dbReference>
<proteinExistence type="predicted"/>
<dbReference type="InterPro" id="IPR033620">
    <property type="entry name" value="Ribosomal_mS37_met"/>
</dbReference>
<dbReference type="GO" id="GO:0005654">
    <property type="term" value="C:nucleoplasm"/>
    <property type="evidence" value="ECO:0007669"/>
    <property type="project" value="TreeGrafter"/>
</dbReference>
<dbReference type="GO" id="GO:0003723">
    <property type="term" value="F:RNA binding"/>
    <property type="evidence" value="ECO:0007669"/>
    <property type="project" value="TreeGrafter"/>
</dbReference>
<keyword evidence="2" id="KW-1185">Reference proteome</keyword>
<dbReference type="EMBL" id="UYWX01000187">
    <property type="protein sequence ID" value="VDM17489.1"/>
    <property type="molecule type" value="Genomic_DNA"/>
</dbReference>
<evidence type="ECO:0000313" key="2">
    <source>
        <dbReference type="Proteomes" id="UP000274429"/>
    </source>
</evidence>